<dbReference type="EMBL" id="CP023778">
    <property type="protein sequence ID" value="ATL69910.1"/>
    <property type="molecule type" value="Genomic_DNA"/>
</dbReference>
<name>A0A291RRI8_9NOCA</name>
<reference evidence="6 7" key="1">
    <citation type="submission" date="2017-10" db="EMBL/GenBank/DDBJ databases">
        <title>Comparative genomics between pathogenic Norcardia.</title>
        <authorList>
            <person name="Zeng L."/>
        </authorList>
    </citation>
    <scope>NUCLEOTIDE SEQUENCE [LARGE SCALE GENOMIC DNA]</scope>
    <source>
        <strain evidence="6 7">NC_YFY_NT001</strain>
    </source>
</reference>
<accession>A0A291RRI8</accession>
<evidence type="ECO:0000256" key="1">
    <source>
        <dbReference type="ARBA" id="ARBA00001954"/>
    </source>
</evidence>
<dbReference type="Gene3D" id="3.60.130.10">
    <property type="entry name" value="Clavaminate synthase-like"/>
    <property type="match status" value="1"/>
</dbReference>
<dbReference type="Pfam" id="PF02668">
    <property type="entry name" value="TauD"/>
    <property type="match status" value="1"/>
</dbReference>
<feature type="domain" description="TauD/TfdA-like" evidence="5">
    <location>
        <begin position="22"/>
        <end position="243"/>
    </location>
</feature>
<evidence type="ECO:0000313" key="7">
    <source>
        <dbReference type="Proteomes" id="UP000221961"/>
    </source>
</evidence>
<dbReference type="SUPFAM" id="SSF51197">
    <property type="entry name" value="Clavaminate synthase-like"/>
    <property type="match status" value="1"/>
</dbReference>
<dbReference type="GeneID" id="88361670"/>
<evidence type="ECO:0000256" key="2">
    <source>
        <dbReference type="ARBA" id="ARBA00023002"/>
    </source>
</evidence>
<evidence type="ECO:0000259" key="5">
    <source>
        <dbReference type="Pfam" id="PF02668"/>
    </source>
</evidence>
<dbReference type="InterPro" id="IPR003819">
    <property type="entry name" value="TauD/TfdA-like"/>
</dbReference>
<comment type="cofactor">
    <cofactor evidence="1">
        <name>Fe(2+)</name>
        <dbReference type="ChEBI" id="CHEBI:29033"/>
    </cofactor>
</comment>
<dbReference type="Proteomes" id="UP000221961">
    <property type="component" value="Chromosome"/>
</dbReference>
<sequence length="251" mass="29302">MSKFPDSVMSCIDVNEDLLPDNVLRYTFRQLLENNGYVQVINVPKDFDHVSFLKELGDFLPTPTGAVVGDLKPEPDMDELYHAQNRRSLVPHTEGYEYRGTPPRYMALWCVTPAEGVGGETTMLDSTHILAELTEEDRQHFRRARYEWKSTDGLQYRGVRHRIEHPVLEEVDGRLVFRFSYNNLIVPEGDELVARLSERGKEIYDDRHVAVRYKKRDLVVWDNWRFLHSRNSFEDPRRHLKRVQIAASVGS</sequence>
<proteinExistence type="predicted"/>
<keyword evidence="3" id="KW-0408">Iron</keyword>
<evidence type="ECO:0000256" key="3">
    <source>
        <dbReference type="ARBA" id="ARBA00023004"/>
    </source>
</evidence>
<keyword evidence="4" id="KW-0045">Antibiotic biosynthesis</keyword>
<dbReference type="InterPro" id="IPR042098">
    <property type="entry name" value="TauD-like_sf"/>
</dbReference>
<organism evidence="6 7">
    <name type="scientific">Nocardia terpenica</name>
    <dbReference type="NCBI Taxonomy" id="455432"/>
    <lineage>
        <taxon>Bacteria</taxon>
        <taxon>Bacillati</taxon>
        <taxon>Actinomycetota</taxon>
        <taxon>Actinomycetes</taxon>
        <taxon>Mycobacteriales</taxon>
        <taxon>Nocardiaceae</taxon>
        <taxon>Nocardia</taxon>
    </lineage>
</organism>
<dbReference type="GO" id="GO:0017000">
    <property type="term" value="P:antibiotic biosynthetic process"/>
    <property type="evidence" value="ECO:0007669"/>
    <property type="project" value="UniProtKB-KW"/>
</dbReference>
<dbReference type="RefSeq" id="WP_098696915.1">
    <property type="nucleotide sequence ID" value="NZ_CP023778.1"/>
</dbReference>
<dbReference type="PANTHER" id="PTHR10696">
    <property type="entry name" value="GAMMA-BUTYROBETAINE HYDROXYLASE-RELATED"/>
    <property type="match status" value="1"/>
</dbReference>
<evidence type="ECO:0000313" key="6">
    <source>
        <dbReference type="EMBL" id="ATL69910.1"/>
    </source>
</evidence>
<dbReference type="PANTHER" id="PTHR10696:SF56">
    <property type="entry name" value="TAUD_TFDA-LIKE DOMAIN-CONTAINING PROTEIN"/>
    <property type="match status" value="1"/>
</dbReference>
<dbReference type="AlphaFoldDB" id="A0A291RRI8"/>
<dbReference type="KEGG" id="ntp:CRH09_30785"/>
<keyword evidence="2" id="KW-0560">Oxidoreductase</keyword>
<dbReference type="GO" id="GO:0016491">
    <property type="term" value="F:oxidoreductase activity"/>
    <property type="evidence" value="ECO:0007669"/>
    <property type="project" value="UniProtKB-KW"/>
</dbReference>
<protein>
    <recommendedName>
        <fullName evidence="5">TauD/TfdA-like domain-containing protein</fullName>
    </recommendedName>
</protein>
<dbReference type="InterPro" id="IPR050411">
    <property type="entry name" value="AlphaKG_dependent_hydroxylases"/>
</dbReference>
<gene>
    <name evidence="6" type="ORF">CRH09_30785</name>
</gene>
<evidence type="ECO:0000256" key="4">
    <source>
        <dbReference type="ARBA" id="ARBA00023194"/>
    </source>
</evidence>